<dbReference type="SUPFAM" id="SSF53822">
    <property type="entry name" value="Periplasmic binding protein-like I"/>
    <property type="match status" value="1"/>
</dbReference>
<feature type="domain" description="Leucine-binding protein" evidence="4">
    <location>
        <begin position="30"/>
        <end position="392"/>
    </location>
</feature>
<evidence type="ECO:0000313" key="5">
    <source>
        <dbReference type="EMBL" id="MBC8433741.1"/>
    </source>
</evidence>
<sequence>MKKSKFLIGLALAVALSFSLGVSLSMAADKISIGHPACLSGKYAKAGEQALGGIKACVDWVNNTYGGVKFAGKKVPLEYKYYDCESKKEAVTSLIGRLITVDKVNVVFSPYSSGLTLRGAPVTESHGMLYMDHGGANNKIFRQGFKYIVQTIGPATSYHQGTLDMIHKIDPKAKNVALVYEDSEFAKMVMHGAEEHAKKLGFNIVFKRTYPKGVTDLTPLLSALKATKPDFIIGGGHFEDGQLFNRQLADLDIDSNALSLIAAATLPAFYKALTSMAEGVMGPSHWEYGVKYSAKEAKKVGMKWIGPSQDEFVALFKKALGQDIIPDYHAAEAGAQVLAYVLAVEKVNSLEPDKVRAALGDLTFMSFYGGWDVDDTGLQVGHSMVDVQWQDGKRVIVWPEEAQTGGVAYPMPTFDEKAKGKVAVPR</sequence>
<evidence type="ECO:0000259" key="4">
    <source>
        <dbReference type="Pfam" id="PF13458"/>
    </source>
</evidence>
<feature type="signal peptide" evidence="3">
    <location>
        <begin position="1"/>
        <end position="27"/>
    </location>
</feature>
<dbReference type="AlphaFoldDB" id="A0A8J6NTP1"/>
<name>A0A8J6NTP1_9BACT</name>
<proteinExistence type="inferred from homology"/>
<evidence type="ECO:0000256" key="1">
    <source>
        <dbReference type="ARBA" id="ARBA00010062"/>
    </source>
</evidence>
<evidence type="ECO:0000256" key="2">
    <source>
        <dbReference type="ARBA" id="ARBA00022729"/>
    </source>
</evidence>
<dbReference type="Gene3D" id="3.40.50.2300">
    <property type="match status" value="2"/>
</dbReference>
<comment type="caution">
    <text evidence="5">The sequence shown here is derived from an EMBL/GenBank/DDBJ whole genome shotgun (WGS) entry which is preliminary data.</text>
</comment>
<dbReference type="InterPro" id="IPR028082">
    <property type="entry name" value="Peripla_BP_I"/>
</dbReference>
<dbReference type="InterPro" id="IPR028081">
    <property type="entry name" value="Leu-bd"/>
</dbReference>
<dbReference type="PANTHER" id="PTHR30483:SF37">
    <property type="entry name" value="ABC TRANSPORTER SUBSTRATE-BINDING PROTEIN"/>
    <property type="match status" value="1"/>
</dbReference>
<organism evidence="5 6">
    <name type="scientific">Candidatus Desulfatibia vada</name>
    <dbReference type="NCBI Taxonomy" id="2841696"/>
    <lineage>
        <taxon>Bacteria</taxon>
        <taxon>Pseudomonadati</taxon>
        <taxon>Thermodesulfobacteriota</taxon>
        <taxon>Desulfobacteria</taxon>
        <taxon>Desulfobacterales</taxon>
        <taxon>Desulfobacterales incertae sedis</taxon>
        <taxon>Candidatus Desulfatibia</taxon>
    </lineage>
</organism>
<dbReference type="EMBL" id="JACNIG010000328">
    <property type="protein sequence ID" value="MBC8433741.1"/>
    <property type="molecule type" value="Genomic_DNA"/>
</dbReference>
<dbReference type="Pfam" id="PF13458">
    <property type="entry name" value="Peripla_BP_6"/>
    <property type="match status" value="1"/>
</dbReference>
<accession>A0A8J6NTP1</accession>
<feature type="chain" id="PRO_5035152456" evidence="3">
    <location>
        <begin position="28"/>
        <end position="426"/>
    </location>
</feature>
<evidence type="ECO:0000256" key="3">
    <source>
        <dbReference type="SAM" id="SignalP"/>
    </source>
</evidence>
<protein>
    <submittedName>
        <fullName evidence="5">Amino acid ABC transporter substrate-binding protein</fullName>
    </submittedName>
</protein>
<keyword evidence="2 3" id="KW-0732">Signal</keyword>
<gene>
    <name evidence="5" type="ORF">H8D96_17665</name>
</gene>
<evidence type="ECO:0000313" key="6">
    <source>
        <dbReference type="Proteomes" id="UP000605201"/>
    </source>
</evidence>
<comment type="similarity">
    <text evidence="1">Belongs to the leucine-binding protein family.</text>
</comment>
<dbReference type="PANTHER" id="PTHR30483">
    <property type="entry name" value="LEUCINE-SPECIFIC-BINDING PROTEIN"/>
    <property type="match status" value="1"/>
</dbReference>
<reference evidence="5 6" key="1">
    <citation type="submission" date="2020-08" db="EMBL/GenBank/DDBJ databases">
        <title>Bridging the membrane lipid divide: bacteria of the FCB group superphylum have the potential to synthesize archaeal ether lipids.</title>
        <authorList>
            <person name="Villanueva L."/>
            <person name="Von Meijenfeldt F.A.B."/>
            <person name="Westbye A.B."/>
            <person name="Yadav S."/>
            <person name="Hopmans E.C."/>
            <person name="Dutilh B.E."/>
            <person name="Sinninghe Damste J.S."/>
        </authorList>
    </citation>
    <scope>NUCLEOTIDE SEQUENCE [LARGE SCALE GENOMIC DNA]</scope>
    <source>
        <strain evidence="5">NIOZ-UU17</strain>
    </source>
</reference>
<dbReference type="InterPro" id="IPR051010">
    <property type="entry name" value="BCAA_transport"/>
</dbReference>
<dbReference type="Proteomes" id="UP000605201">
    <property type="component" value="Unassembled WGS sequence"/>
</dbReference>
<dbReference type="CDD" id="cd06338">
    <property type="entry name" value="PBP1_ABC_ligand_binding-like"/>
    <property type="match status" value="1"/>
</dbReference>